<dbReference type="EMBL" id="JAHRIQ010073553">
    <property type="protein sequence ID" value="MEQ2245534.1"/>
    <property type="molecule type" value="Genomic_DNA"/>
</dbReference>
<evidence type="ECO:0000256" key="7">
    <source>
        <dbReference type="ARBA" id="ARBA00023170"/>
    </source>
</evidence>
<evidence type="ECO:0000256" key="9">
    <source>
        <dbReference type="ARBA" id="ARBA00023286"/>
    </source>
</evidence>
<keyword evidence="4" id="KW-1133">Transmembrane helix</keyword>
<dbReference type="Proteomes" id="UP001482620">
    <property type="component" value="Unassembled WGS sequence"/>
</dbReference>
<keyword evidence="3" id="KW-0812">Transmembrane</keyword>
<dbReference type="SMART" id="SM00918">
    <property type="entry name" value="Lig_chan-Glu_bd"/>
    <property type="match status" value="1"/>
</dbReference>
<evidence type="ECO:0000313" key="14">
    <source>
        <dbReference type="Proteomes" id="UP001482620"/>
    </source>
</evidence>
<protein>
    <recommendedName>
        <fullName evidence="12">Ionotropic glutamate receptor L-glutamate and glycine-binding domain-containing protein</fullName>
    </recommendedName>
</protein>
<feature type="compositionally biased region" description="Basic and acidic residues" evidence="11">
    <location>
        <begin position="178"/>
        <end position="189"/>
    </location>
</feature>
<feature type="non-terminal residue" evidence="13">
    <location>
        <position position="1"/>
    </location>
</feature>
<comment type="subcellular location">
    <subcellularLocation>
        <location evidence="1">Membrane</location>
        <topology evidence="1">Multi-pass membrane protein</topology>
    </subcellularLocation>
</comment>
<keyword evidence="5" id="KW-0406">Ion transport</keyword>
<evidence type="ECO:0000256" key="10">
    <source>
        <dbReference type="ARBA" id="ARBA00023303"/>
    </source>
</evidence>
<keyword evidence="14" id="KW-1185">Reference proteome</keyword>
<dbReference type="Pfam" id="PF10613">
    <property type="entry name" value="Lig_chan-Glu_bd"/>
    <property type="match status" value="1"/>
</dbReference>
<keyword evidence="7" id="KW-0675">Receptor</keyword>
<organism evidence="13 14">
    <name type="scientific">Ilyodon furcidens</name>
    <name type="common">goldbreast splitfin</name>
    <dbReference type="NCBI Taxonomy" id="33524"/>
    <lineage>
        <taxon>Eukaryota</taxon>
        <taxon>Metazoa</taxon>
        <taxon>Chordata</taxon>
        <taxon>Craniata</taxon>
        <taxon>Vertebrata</taxon>
        <taxon>Euteleostomi</taxon>
        <taxon>Actinopterygii</taxon>
        <taxon>Neopterygii</taxon>
        <taxon>Teleostei</taxon>
        <taxon>Neoteleostei</taxon>
        <taxon>Acanthomorphata</taxon>
        <taxon>Ovalentaria</taxon>
        <taxon>Atherinomorphae</taxon>
        <taxon>Cyprinodontiformes</taxon>
        <taxon>Goodeidae</taxon>
        <taxon>Ilyodon</taxon>
    </lineage>
</organism>
<evidence type="ECO:0000313" key="13">
    <source>
        <dbReference type="EMBL" id="MEQ2245534.1"/>
    </source>
</evidence>
<evidence type="ECO:0000256" key="6">
    <source>
        <dbReference type="ARBA" id="ARBA00023136"/>
    </source>
</evidence>
<evidence type="ECO:0000256" key="3">
    <source>
        <dbReference type="ARBA" id="ARBA00022692"/>
    </source>
</evidence>
<reference evidence="13 14" key="1">
    <citation type="submission" date="2021-06" db="EMBL/GenBank/DDBJ databases">
        <authorList>
            <person name="Palmer J.M."/>
        </authorList>
    </citation>
    <scope>NUCLEOTIDE SEQUENCE [LARGE SCALE GENOMIC DNA]</scope>
    <source>
        <strain evidence="14">if_2019</strain>
        <tissue evidence="13">Muscle</tissue>
    </source>
</reference>
<comment type="caution">
    <text evidence="13">The sequence shown here is derived from an EMBL/GenBank/DDBJ whole genome shotgun (WGS) entry which is preliminary data.</text>
</comment>
<keyword evidence="8" id="KW-0325">Glycoprotein</keyword>
<keyword evidence="6" id="KW-0472">Membrane</keyword>
<keyword evidence="9" id="KW-1071">Ligand-gated ion channel</keyword>
<evidence type="ECO:0000259" key="12">
    <source>
        <dbReference type="SMART" id="SM00918"/>
    </source>
</evidence>
<evidence type="ECO:0000256" key="8">
    <source>
        <dbReference type="ARBA" id="ARBA00023180"/>
    </source>
</evidence>
<dbReference type="InterPro" id="IPR019594">
    <property type="entry name" value="Glu/Gly-bd"/>
</dbReference>
<evidence type="ECO:0000256" key="4">
    <source>
        <dbReference type="ARBA" id="ARBA00022989"/>
    </source>
</evidence>
<dbReference type="SUPFAM" id="SSF53850">
    <property type="entry name" value="Periplasmic binding protein-like II"/>
    <property type="match status" value="1"/>
</dbReference>
<proteinExistence type="predicted"/>
<keyword evidence="10" id="KW-0407">Ion channel</keyword>
<accession>A0ABV0ULE5</accession>
<feature type="domain" description="Ionotropic glutamate receptor L-glutamate and glycine-binding" evidence="12">
    <location>
        <begin position="58"/>
        <end position="108"/>
    </location>
</feature>
<feature type="region of interest" description="Disordered" evidence="11">
    <location>
        <begin position="160"/>
        <end position="189"/>
    </location>
</feature>
<name>A0ABV0ULE5_9TELE</name>
<keyword evidence="2" id="KW-0813">Transport</keyword>
<dbReference type="Gene3D" id="3.40.190.10">
    <property type="entry name" value="Periplasmic binding protein-like II"/>
    <property type="match status" value="1"/>
</dbReference>
<gene>
    <name evidence="13" type="ORF">ILYODFUR_028939</name>
</gene>
<evidence type="ECO:0000256" key="1">
    <source>
        <dbReference type="ARBA" id="ARBA00004141"/>
    </source>
</evidence>
<evidence type="ECO:0000256" key="11">
    <source>
        <dbReference type="SAM" id="MobiDB-lite"/>
    </source>
</evidence>
<evidence type="ECO:0000256" key="2">
    <source>
        <dbReference type="ARBA" id="ARBA00022448"/>
    </source>
</evidence>
<sequence>VPPPSPGSDSVYLSLCVQIVTIHQEPFVYVKPTKSDGMCKEEYTVNGVLIKKVICTGPNGTIPGQPIVPQCCYGFCIDLLIKLAMTMNFTYEVHLVADGKFGTQERVSFFISEIILHLTDQVHQYGTGHRIRASLRPVAMVTDTLALTLMLYLSQLVSSSSPPLQVYSPGRNSQNQEKTGRSRPERTSW</sequence>
<evidence type="ECO:0000256" key="5">
    <source>
        <dbReference type="ARBA" id="ARBA00023065"/>
    </source>
</evidence>